<feature type="transmembrane region" description="Helical" evidence="17">
    <location>
        <begin position="62"/>
        <end position="80"/>
    </location>
</feature>
<dbReference type="AlphaFoldDB" id="A0AAV4A7W7"/>
<comment type="catalytic activity">
    <reaction evidence="14">
        <text>13-(9Z-octadecenoyloxy)-octadecanoate + H2O = 13-hydroxy-octadecanoate + (9Z)-octadecenoate + H(+)</text>
        <dbReference type="Rhea" id="RHEA:52064"/>
        <dbReference type="ChEBI" id="CHEBI:15377"/>
        <dbReference type="ChEBI" id="CHEBI:15378"/>
        <dbReference type="ChEBI" id="CHEBI:30823"/>
        <dbReference type="ChEBI" id="CHEBI:136303"/>
        <dbReference type="ChEBI" id="CHEBI:136304"/>
    </reaction>
    <physiologicalReaction direction="left-to-right" evidence="14">
        <dbReference type="Rhea" id="RHEA:52065"/>
    </physiologicalReaction>
</comment>
<dbReference type="EMBL" id="BLXT01003739">
    <property type="protein sequence ID" value="GFO04356.1"/>
    <property type="molecule type" value="Genomic_DNA"/>
</dbReference>
<dbReference type="GO" id="GO:0016020">
    <property type="term" value="C:membrane"/>
    <property type="evidence" value="ECO:0007669"/>
    <property type="project" value="InterPro"/>
</dbReference>
<comment type="catalytic activity">
    <reaction evidence="13">
        <text>9-octadecanoyloxy-octadecanoate + H2O = 9-hydroxy-octadecanoate + octadecanoate + H(+)</text>
        <dbReference type="Rhea" id="RHEA:52096"/>
        <dbReference type="ChEBI" id="CHEBI:15377"/>
        <dbReference type="ChEBI" id="CHEBI:15378"/>
        <dbReference type="ChEBI" id="CHEBI:25629"/>
        <dbReference type="ChEBI" id="CHEBI:136286"/>
        <dbReference type="ChEBI" id="CHEBI:136373"/>
    </reaction>
    <physiologicalReaction direction="left-to-right" evidence="13">
        <dbReference type="Rhea" id="RHEA:52097"/>
    </physiologicalReaction>
</comment>
<evidence type="ECO:0000256" key="13">
    <source>
        <dbReference type="ARBA" id="ARBA00049221"/>
    </source>
</evidence>
<comment type="caution">
    <text evidence="18">The sequence shown here is derived from an EMBL/GenBank/DDBJ whole genome shotgun (WGS) entry which is preliminary data.</text>
</comment>
<name>A0AAV4A7W7_9GAST</name>
<comment type="catalytic activity">
    <reaction evidence="7">
        <text>12-hexadecanoyloxy-octadecanoate + H2O = 12-hydroxyoctadecanoate + hexadecanoate + H(+)</text>
        <dbReference type="Rhea" id="RHEA:52056"/>
        <dbReference type="ChEBI" id="CHEBI:7896"/>
        <dbReference type="ChEBI" id="CHEBI:15377"/>
        <dbReference type="ChEBI" id="CHEBI:15378"/>
        <dbReference type="ChEBI" id="CHEBI:83677"/>
        <dbReference type="ChEBI" id="CHEBI:84201"/>
    </reaction>
    <physiologicalReaction direction="left-to-right" evidence="7">
        <dbReference type="Rhea" id="RHEA:52057"/>
    </physiologicalReaction>
</comment>
<keyword evidence="5 17" id="KW-1133">Transmembrane helix</keyword>
<evidence type="ECO:0000256" key="9">
    <source>
        <dbReference type="ARBA" id="ARBA00047863"/>
    </source>
</evidence>
<evidence type="ECO:0000256" key="15">
    <source>
        <dbReference type="ARBA" id="ARBA00049322"/>
    </source>
</evidence>
<evidence type="ECO:0000256" key="17">
    <source>
        <dbReference type="SAM" id="Phobius"/>
    </source>
</evidence>
<sequence>MTLARSFQECTLFFNFLEEERHLFYWCLQTLYYGLCFLKDVTTDRQRGAQLQRWRDFMHASIAFPLGMFVVFTFWALYALDRELVFPKSLDALIPAWLNHSLHTAVFPFLIIDKILVHHKYPSRLTGSVITCSLALTYLMWTLFIVYYEGWWIYPVLRVAQNHERAIFISVCFLFFISFYILGEAITKFVWRHAGQMRTAKVK</sequence>
<reference evidence="18 19" key="1">
    <citation type="journal article" date="2021" name="Elife">
        <title>Chloroplast acquisition without the gene transfer in kleptoplastic sea slugs, Plakobranchus ocellatus.</title>
        <authorList>
            <person name="Maeda T."/>
            <person name="Takahashi S."/>
            <person name="Yoshida T."/>
            <person name="Shimamura S."/>
            <person name="Takaki Y."/>
            <person name="Nagai Y."/>
            <person name="Toyoda A."/>
            <person name="Suzuki Y."/>
            <person name="Arimoto A."/>
            <person name="Ishii H."/>
            <person name="Satoh N."/>
            <person name="Nishiyama T."/>
            <person name="Hasebe M."/>
            <person name="Maruyama T."/>
            <person name="Minagawa J."/>
            <person name="Obokata J."/>
            <person name="Shigenobu S."/>
        </authorList>
    </citation>
    <scope>NUCLEOTIDE SEQUENCE [LARGE SCALE GENOMIC DNA]</scope>
</reference>
<comment type="catalytic activity">
    <reaction evidence="10">
        <text>12-octadecanoyloxy-octadecanoate + H2O = 12-hydroxyoctadecanoate + octadecanoate + H(+)</text>
        <dbReference type="Rhea" id="RHEA:52080"/>
        <dbReference type="ChEBI" id="CHEBI:15377"/>
        <dbReference type="ChEBI" id="CHEBI:15378"/>
        <dbReference type="ChEBI" id="CHEBI:25629"/>
        <dbReference type="ChEBI" id="CHEBI:84201"/>
        <dbReference type="ChEBI" id="CHEBI:136330"/>
    </reaction>
    <physiologicalReaction direction="left-to-right" evidence="10">
        <dbReference type="Rhea" id="RHEA:52081"/>
    </physiologicalReaction>
</comment>
<organism evidence="18 19">
    <name type="scientific">Plakobranchus ocellatus</name>
    <dbReference type="NCBI Taxonomy" id="259542"/>
    <lineage>
        <taxon>Eukaryota</taxon>
        <taxon>Metazoa</taxon>
        <taxon>Spiralia</taxon>
        <taxon>Lophotrochozoa</taxon>
        <taxon>Mollusca</taxon>
        <taxon>Gastropoda</taxon>
        <taxon>Heterobranchia</taxon>
        <taxon>Euthyneura</taxon>
        <taxon>Panpulmonata</taxon>
        <taxon>Sacoglossa</taxon>
        <taxon>Placobranchoidea</taxon>
        <taxon>Plakobranchidae</taxon>
        <taxon>Plakobranchus</taxon>
    </lineage>
</organism>
<evidence type="ECO:0000256" key="3">
    <source>
        <dbReference type="ARBA" id="ARBA00009300"/>
    </source>
</evidence>
<comment type="catalytic activity">
    <reaction evidence="8">
        <text>13-octadecanoyloxy-octadecanoate + H2O = 13-hydroxy-octadecanoate + octadecanoate + H(+)</text>
        <dbReference type="Rhea" id="RHEA:52084"/>
        <dbReference type="ChEBI" id="CHEBI:15377"/>
        <dbReference type="ChEBI" id="CHEBI:15378"/>
        <dbReference type="ChEBI" id="CHEBI:25629"/>
        <dbReference type="ChEBI" id="CHEBI:136304"/>
        <dbReference type="ChEBI" id="CHEBI:136335"/>
    </reaction>
    <physiologicalReaction direction="left-to-right" evidence="8">
        <dbReference type="Rhea" id="RHEA:52085"/>
    </physiologicalReaction>
</comment>
<keyword evidence="6 17" id="KW-0472">Membrane</keyword>
<comment type="catalytic activity">
    <reaction evidence="9">
        <text>9-hexadecanoyloxy-octadecanoate + H2O = 9-hydroxy-octadecanoate + hexadecanoate + H(+)</text>
        <dbReference type="Rhea" id="RHEA:52052"/>
        <dbReference type="ChEBI" id="CHEBI:7896"/>
        <dbReference type="ChEBI" id="CHEBI:15377"/>
        <dbReference type="ChEBI" id="CHEBI:15378"/>
        <dbReference type="ChEBI" id="CHEBI:83670"/>
        <dbReference type="ChEBI" id="CHEBI:136286"/>
    </reaction>
    <physiologicalReaction direction="left-to-right" evidence="9">
        <dbReference type="Rhea" id="RHEA:52053"/>
    </physiologicalReaction>
</comment>
<dbReference type="InterPro" id="IPR006838">
    <property type="entry name" value="ADTRP_AIG1"/>
</dbReference>
<evidence type="ECO:0000256" key="8">
    <source>
        <dbReference type="ARBA" id="ARBA00047427"/>
    </source>
</evidence>
<comment type="catalytic activity">
    <reaction evidence="15">
        <text>13-(9Z-hexadecenoyloxy)-octadecanoate + H2O = 13-hydroxy-octadecanoate + (9Z)-hexadecenoate + H(+)</text>
        <dbReference type="Rhea" id="RHEA:52076"/>
        <dbReference type="ChEBI" id="CHEBI:15377"/>
        <dbReference type="ChEBI" id="CHEBI:15378"/>
        <dbReference type="ChEBI" id="CHEBI:32372"/>
        <dbReference type="ChEBI" id="CHEBI:136304"/>
        <dbReference type="ChEBI" id="CHEBI:136315"/>
    </reaction>
    <physiologicalReaction direction="left-to-right" evidence="15">
        <dbReference type="Rhea" id="RHEA:52077"/>
    </physiologicalReaction>
</comment>
<evidence type="ECO:0000313" key="19">
    <source>
        <dbReference type="Proteomes" id="UP000735302"/>
    </source>
</evidence>
<comment type="catalytic activity">
    <reaction evidence="1">
        <text>9-(9Z-hexadecenoyloxy)-octadecanoate + H2O = (9Z)-hexadecenoate + 9-hydroxy-octadecanoate + H(+)</text>
        <dbReference type="Rhea" id="RHEA:52068"/>
        <dbReference type="ChEBI" id="CHEBI:15377"/>
        <dbReference type="ChEBI" id="CHEBI:15378"/>
        <dbReference type="ChEBI" id="CHEBI:32372"/>
        <dbReference type="ChEBI" id="CHEBI:136286"/>
        <dbReference type="ChEBI" id="CHEBI:136309"/>
    </reaction>
    <physiologicalReaction direction="left-to-right" evidence="1">
        <dbReference type="Rhea" id="RHEA:52069"/>
    </physiologicalReaction>
</comment>
<evidence type="ECO:0000256" key="4">
    <source>
        <dbReference type="ARBA" id="ARBA00022692"/>
    </source>
</evidence>
<dbReference type="Pfam" id="PF04750">
    <property type="entry name" value="Far-17a_AIG1"/>
    <property type="match status" value="1"/>
</dbReference>
<comment type="catalytic activity">
    <reaction evidence="12">
        <text>9-(9Z-octadecenoyloxy)-octadecanoate + H2O = 9-hydroxy-octadecanoate + (9Z)-octadecenoate + H(+)</text>
        <dbReference type="Rhea" id="RHEA:52048"/>
        <dbReference type="ChEBI" id="CHEBI:15377"/>
        <dbReference type="ChEBI" id="CHEBI:15378"/>
        <dbReference type="ChEBI" id="CHEBI:30823"/>
        <dbReference type="ChEBI" id="CHEBI:136282"/>
        <dbReference type="ChEBI" id="CHEBI:136286"/>
    </reaction>
    <physiologicalReaction direction="left-to-right" evidence="12">
        <dbReference type="Rhea" id="RHEA:52049"/>
    </physiologicalReaction>
</comment>
<comment type="subcellular location">
    <subcellularLocation>
        <location evidence="2">Endomembrane system</location>
        <topology evidence="2">Multi-pass membrane protein</topology>
    </subcellularLocation>
</comment>
<evidence type="ECO:0000256" key="1">
    <source>
        <dbReference type="ARBA" id="ARBA00000923"/>
    </source>
</evidence>
<accession>A0AAV4A7W7</accession>
<evidence type="ECO:0000256" key="16">
    <source>
        <dbReference type="ARBA" id="ARBA00049428"/>
    </source>
</evidence>
<evidence type="ECO:0000256" key="2">
    <source>
        <dbReference type="ARBA" id="ARBA00004127"/>
    </source>
</evidence>
<evidence type="ECO:0000256" key="6">
    <source>
        <dbReference type="ARBA" id="ARBA00023136"/>
    </source>
</evidence>
<evidence type="ECO:0000313" key="18">
    <source>
        <dbReference type="EMBL" id="GFO04356.1"/>
    </source>
</evidence>
<keyword evidence="4 17" id="KW-0812">Transmembrane</keyword>
<dbReference type="PANTHER" id="PTHR10989">
    <property type="entry name" value="ANDROGEN-INDUCED PROTEIN 1-RELATED"/>
    <property type="match status" value="1"/>
</dbReference>
<evidence type="ECO:0000256" key="11">
    <source>
        <dbReference type="ARBA" id="ARBA00048701"/>
    </source>
</evidence>
<comment type="catalytic activity">
    <reaction evidence="11">
        <text>12-(9Z-octadecenoyloxy)-octadecanoate + H2O = 12-hydroxyoctadecanoate + (9Z)-octadecenoate + H(+)</text>
        <dbReference type="Rhea" id="RHEA:52060"/>
        <dbReference type="ChEBI" id="CHEBI:15377"/>
        <dbReference type="ChEBI" id="CHEBI:15378"/>
        <dbReference type="ChEBI" id="CHEBI:30823"/>
        <dbReference type="ChEBI" id="CHEBI:84201"/>
        <dbReference type="ChEBI" id="CHEBI:136302"/>
    </reaction>
    <physiologicalReaction direction="left-to-right" evidence="11">
        <dbReference type="Rhea" id="RHEA:52061"/>
    </physiologicalReaction>
</comment>
<dbReference type="Proteomes" id="UP000735302">
    <property type="component" value="Unassembled WGS sequence"/>
</dbReference>
<evidence type="ECO:0000256" key="5">
    <source>
        <dbReference type="ARBA" id="ARBA00022989"/>
    </source>
</evidence>
<dbReference type="PANTHER" id="PTHR10989:SF16">
    <property type="entry name" value="AT02829P-RELATED"/>
    <property type="match status" value="1"/>
</dbReference>
<feature type="transmembrane region" description="Helical" evidence="17">
    <location>
        <begin position="167"/>
        <end position="191"/>
    </location>
</feature>
<gene>
    <name evidence="18" type="ORF">PoB_003086100</name>
</gene>
<proteinExistence type="inferred from homology"/>
<feature type="transmembrane region" description="Helical" evidence="17">
    <location>
        <begin position="92"/>
        <end position="112"/>
    </location>
</feature>
<evidence type="ECO:0000256" key="10">
    <source>
        <dbReference type="ARBA" id="ARBA00048680"/>
    </source>
</evidence>
<keyword evidence="19" id="KW-1185">Reference proteome</keyword>
<comment type="catalytic activity">
    <reaction evidence="16">
        <text>12-(9Z-hexadecenoyloxy)-octadecanoate + H2O = 12-hydroxyoctadecanoate + (9Z)-hexadecenoate + H(+)</text>
        <dbReference type="Rhea" id="RHEA:52072"/>
        <dbReference type="ChEBI" id="CHEBI:15377"/>
        <dbReference type="ChEBI" id="CHEBI:15378"/>
        <dbReference type="ChEBI" id="CHEBI:32372"/>
        <dbReference type="ChEBI" id="CHEBI:84201"/>
        <dbReference type="ChEBI" id="CHEBI:136312"/>
    </reaction>
    <physiologicalReaction direction="left-to-right" evidence="16">
        <dbReference type="Rhea" id="RHEA:52073"/>
    </physiologicalReaction>
</comment>
<feature type="transmembrane region" description="Helical" evidence="17">
    <location>
        <begin position="124"/>
        <end position="147"/>
    </location>
</feature>
<protein>
    <submittedName>
        <fullName evidence="18">Androgen-induced protein 1</fullName>
    </submittedName>
</protein>
<evidence type="ECO:0000256" key="14">
    <source>
        <dbReference type="ARBA" id="ARBA00049296"/>
    </source>
</evidence>
<evidence type="ECO:0000256" key="12">
    <source>
        <dbReference type="ARBA" id="ARBA00048800"/>
    </source>
</evidence>
<dbReference type="GO" id="GO:0012505">
    <property type="term" value="C:endomembrane system"/>
    <property type="evidence" value="ECO:0007669"/>
    <property type="project" value="UniProtKB-SubCell"/>
</dbReference>
<evidence type="ECO:0000256" key="7">
    <source>
        <dbReference type="ARBA" id="ARBA00047368"/>
    </source>
</evidence>
<comment type="similarity">
    <text evidence="3">Belongs to the AIG1 family.</text>
</comment>